<dbReference type="InterPro" id="IPR011032">
    <property type="entry name" value="GroES-like_sf"/>
</dbReference>
<protein>
    <recommendedName>
        <fullName evidence="6">Alcohol dehydrogenase-like N-terminal domain-containing protein</fullName>
    </recommendedName>
</protein>
<dbReference type="InterPro" id="IPR013154">
    <property type="entry name" value="ADH-like_N"/>
</dbReference>
<evidence type="ECO:0000313" key="7">
    <source>
        <dbReference type="EMBL" id="TKW53243.1"/>
    </source>
</evidence>
<keyword evidence="4" id="KW-0862">Zinc</keyword>
<evidence type="ECO:0000313" key="8">
    <source>
        <dbReference type="Proteomes" id="UP000310108"/>
    </source>
</evidence>
<proteinExistence type="inferred from homology"/>
<dbReference type="Pfam" id="PF08240">
    <property type="entry name" value="ADH_N"/>
    <property type="match status" value="1"/>
</dbReference>
<evidence type="ECO:0000256" key="1">
    <source>
        <dbReference type="ARBA" id="ARBA00001947"/>
    </source>
</evidence>
<dbReference type="EMBL" id="PJEX01000195">
    <property type="protein sequence ID" value="TKW53243.1"/>
    <property type="molecule type" value="Genomic_DNA"/>
</dbReference>
<comment type="caution">
    <text evidence="7">The sequence shown here is derived from an EMBL/GenBank/DDBJ whole genome shotgun (WGS) entry which is preliminary data.</text>
</comment>
<evidence type="ECO:0000256" key="2">
    <source>
        <dbReference type="ARBA" id="ARBA00008072"/>
    </source>
</evidence>
<evidence type="ECO:0000256" key="5">
    <source>
        <dbReference type="ARBA" id="ARBA00023027"/>
    </source>
</evidence>
<organism evidence="7 8">
    <name type="scientific">Colletotrichum tanaceti</name>
    <dbReference type="NCBI Taxonomy" id="1306861"/>
    <lineage>
        <taxon>Eukaryota</taxon>
        <taxon>Fungi</taxon>
        <taxon>Dikarya</taxon>
        <taxon>Ascomycota</taxon>
        <taxon>Pezizomycotina</taxon>
        <taxon>Sordariomycetes</taxon>
        <taxon>Hypocreomycetidae</taxon>
        <taxon>Glomerellales</taxon>
        <taxon>Glomerellaceae</taxon>
        <taxon>Colletotrichum</taxon>
        <taxon>Colletotrichum destructivum species complex</taxon>
    </lineage>
</organism>
<name>A0A4U6XD29_9PEZI</name>
<evidence type="ECO:0000256" key="4">
    <source>
        <dbReference type="ARBA" id="ARBA00022833"/>
    </source>
</evidence>
<gene>
    <name evidence="7" type="ORF">CTA1_6087</name>
</gene>
<dbReference type="SUPFAM" id="SSF50129">
    <property type="entry name" value="GroES-like"/>
    <property type="match status" value="1"/>
</dbReference>
<comment type="similarity">
    <text evidence="2">Belongs to the zinc-containing alcohol dehydrogenase family.</text>
</comment>
<dbReference type="Proteomes" id="UP000310108">
    <property type="component" value="Unassembled WGS sequence"/>
</dbReference>
<feature type="domain" description="Alcohol dehydrogenase-like N-terminal" evidence="6">
    <location>
        <begin position="16"/>
        <end position="65"/>
    </location>
</feature>
<keyword evidence="5" id="KW-0520">NAD</keyword>
<dbReference type="OrthoDB" id="3941538at2759"/>
<sequence>MAPRVSAKRIARYCQTDAIVRITTADICGSDLHTHPGLSGGGAVFFTMGHEAIGYVAEAESAVAKVFIHLP</sequence>
<keyword evidence="8" id="KW-1185">Reference proteome</keyword>
<dbReference type="GO" id="GO:0046872">
    <property type="term" value="F:metal ion binding"/>
    <property type="evidence" value="ECO:0007669"/>
    <property type="project" value="UniProtKB-KW"/>
</dbReference>
<keyword evidence="3" id="KW-0479">Metal-binding</keyword>
<dbReference type="AlphaFoldDB" id="A0A4U6XD29"/>
<dbReference type="PANTHER" id="PTHR42813:SF3">
    <property type="entry name" value="GLUTATHIONE-INDEPENDENT FORMALDEHYDE DEHYDROGENASE"/>
    <property type="match status" value="1"/>
</dbReference>
<dbReference type="Gene3D" id="3.90.180.10">
    <property type="entry name" value="Medium-chain alcohol dehydrogenases, catalytic domain"/>
    <property type="match status" value="1"/>
</dbReference>
<evidence type="ECO:0000259" key="6">
    <source>
        <dbReference type="Pfam" id="PF08240"/>
    </source>
</evidence>
<dbReference type="PANTHER" id="PTHR42813">
    <property type="entry name" value="ZINC-TYPE ALCOHOL DEHYDROGENASE-LIKE"/>
    <property type="match status" value="1"/>
</dbReference>
<evidence type="ECO:0000256" key="3">
    <source>
        <dbReference type="ARBA" id="ARBA00022723"/>
    </source>
</evidence>
<reference evidence="7 8" key="1">
    <citation type="journal article" date="2019" name="PLoS ONE">
        <title>Comparative genome analysis indicates high evolutionary potential of pathogenicity genes in Colletotrichum tanaceti.</title>
        <authorList>
            <person name="Lelwala R.V."/>
            <person name="Korhonen P.K."/>
            <person name="Young N.D."/>
            <person name="Scott J.B."/>
            <person name="Ades P.A."/>
            <person name="Gasser R.B."/>
            <person name="Taylor P.W.J."/>
        </authorList>
    </citation>
    <scope>NUCLEOTIDE SEQUENCE [LARGE SCALE GENOMIC DNA]</scope>
    <source>
        <strain evidence="7">BRIP57314</strain>
    </source>
</reference>
<comment type="cofactor">
    <cofactor evidence="1">
        <name>Zn(2+)</name>
        <dbReference type="ChEBI" id="CHEBI:29105"/>
    </cofactor>
</comment>
<accession>A0A4U6XD29</accession>